<keyword evidence="2" id="KW-1185">Reference proteome</keyword>
<comment type="caution">
    <text evidence="1">The sequence shown here is derived from an EMBL/GenBank/DDBJ whole genome shotgun (WGS) entry which is preliminary data.</text>
</comment>
<organism evidence="1 2">
    <name type="scientific">Streptomyces marianii</name>
    <dbReference type="NCBI Taxonomy" id="1817406"/>
    <lineage>
        <taxon>Bacteria</taxon>
        <taxon>Bacillati</taxon>
        <taxon>Actinomycetota</taxon>
        <taxon>Actinomycetes</taxon>
        <taxon>Kitasatosporales</taxon>
        <taxon>Streptomycetaceae</taxon>
        <taxon>Streptomyces</taxon>
    </lineage>
</organism>
<protein>
    <submittedName>
        <fullName evidence="1">Uncharacterized protein</fullName>
    </submittedName>
</protein>
<name>A0A5R9DVX6_9ACTN</name>
<gene>
    <name evidence="1" type="ORF">FEF34_38470</name>
</gene>
<evidence type="ECO:0000313" key="1">
    <source>
        <dbReference type="EMBL" id="TLQ39283.1"/>
    </source>
</evidence>
<sequence>MTVPTFLAPAGAPAPTRLQRAWLLAALRDQGGLLPPGIRTRSLNVMLDRDWIKIAPAGVDGATDVRYKITPGGRFALLSAAKAGVLLSVLVSSEPGRIEAAAQEKTLGSLIRDGLVTRLARHGEHAEGQEQHLYITNLGRRLVGLPEVDETPASDYLVAAFAANGLDVSVETDSDGDTCVVYQQGDVEAAFFREIQTPGFGWNYSARHPAWMHTKPWAALVSHTGGVLEKRLPSGIGIKEESARMAASFAAWLTDRDDSAFTA</sequence>
<dbReference type="AlphaFoldDB" id="A0A5R9DVX6"/>
<evidence type="ECO:0000313" key="2">
    <source>
        <dbReference type="Proteomes" id="UP000305921"/>
    </source>
</evidence>
<dbReference type="EMBL" id="VAWE01000002">
    <property type="protein sequence ID" value="TLQ39283.1"/>
    <property type="molecule type" value="Genomic_DNA"/>
</dbReference>
<dbReference type="OrthoDB" id="4111994at2"/>
<dbReference type="RefSeq" id="WP_138058095.1">
    <property type="nucleotide sequence ID" value="NZ_VAWE01000002.1"/>
</dbReference>
<reference evidence="1 2" key="1">
    <citation type="submission" date="2019-05" db="EMBL/GenBank/DDBJ databases">
        <title>Streptomyces marianii sp. nov., a novel marine actinomycete from southern coast of India.</title>
        <authorList>
            <person name="Iniyan A.M."/>
            <person name="Wink J."/>
            <person name="Ramprasad E."/>
            <person name="Ramana C.V."/>
            <person name="Bunk B."/>
            <person name="Sproer C."/>
            <person name="Joseph F.-J.R.S."/>
            <person name="Vincent S.G.P."/>
        </authorList>
    </citation>
    <scope>NUCLEOTIDE SEQUENCE [LARGE SCALE GENOMIC DNA]</scope>
    <source>
        <strain evidence="1 2">ICN19</strain>
    </source>
</reference>
<proteinExistence type="predicted"/>
<dbReference type="Proteomes" id="UP000305921">
    <property type="component" value="Unassembled WGS sequence"/>
</dbReference>
<accession>A0A5R9DVX6</accession>